<keyword evidence="7" id="KW-1185">Reference proteome</keyword>
<dbReference type="STRING" id="317619.GCA_000332315_04264"/>
<dbReference type="GO" id="GO:0005829">
    <property type="term" value="C:cytosol"/>
    <property type="evidence" value="ECO:0007669"/>
    <property type="project" value="TreeGrafter"/>
</dbReference>
<dbReference type="RefSeq" id="WP_044077411.1">
    <property type="nucleotide sequence ID" value="NZ_KB235942.1"/>
</dbReference>
<evidence type="ECO:0000256" key="4">
    <source>
        <dbReference type="SAM" id="MobiDB-lite"/>
    </source>
</evidence>
<evidence type="ECO:0000313" key="6">
    <source>
        <dbReference type="EMBL" id="KKI99534.1"/>
    </source>
</evidence>
<dbReference type="PROSITE" id="PS50851">
    <property type="entry name" value="CHEW"/>
    <property type="match status" value="1"/>
</dbReference>
<feature type="region of interest" description="Disordered" evidence="4">
    <location>
        <begin position="66"/>
        <end position="100"/>
    </location>
</feature>
<accession>A0A0M2PTT1</accession>
<dbReference type="PANTHER" id="PTHR22617">
    <property type="entry name" value="CHEMOTAXIS SENSOR HISTIDINE KINASE-RELATED"/>
    <property type="match status" value="1"/>
</dbReference>
<keyword evidence="3" id="KW-0963">Cytoplasm</keyword>
<dbReference type="EMBL" id="AJTX02000005">
    <property type="protein sequence ID" value="KKI99534.1"/>
    <property type="molecule type" value="Genomic_DNA"/>
</dbReference>
<dbReference type="InterPro" id="IPR036061">
    <property type="entry name" value="CheW-like_dom_sf"/>
</dbReference>
<organism evidence="6 7">
    <name type="scientific">Prochlorothrix hollandica PCC 9006 = CALU 1027</name>
    <dbReference type="NCBI Taxonomy" id="317619"/>
    <lineage>
        <taxon>Bacteria</taxon>
        <taxon>Bacillati</taxon>
        <taxon>Cyanobacteriota</taxon>
        <taxon>Cyanophyceae</taxon>
        <taxon>Prochlorotrichales</taxon>
        <taxon>Prochlorotrichaceae</taxon>
        <taxon>Prochlorothrix</taxon>
    </lineage>
</organism>
<dbReference type="GO" id="GO:0006935">
    <property type="term" value="P:chemotaxis"/>
    <property type="evidence" value="ECO:0007669"/>
    <property type="project" value="InterPro"/>
</dbReference>
<dbReference type="PANTHER" id="PTHR22617:SF45">
    <property type="entry name" value="CHEMOTAXIS PROTEIN CHEW"/>
    <property type="match status" value="1"/>
</dbReference>
<dbReference type="InterPro" id="IPR002545">
    <property type="entry name" value="CheW-lke_dom"/>
</dbReference>
<dbReference type="Gene3D" id="2.30.30.40">
    <property type="entry name" value="SH3 Domains"/>
    <property type="match status" value="1"/>
</dbReference>
<evidence type="ECO:0000256" key="1">
    <source>
        <dbReference type="ARBA" id="ARBA00004496"/>
    </source>
</evidence>
<feature type="domain" description="CheW-like" evidence="5">
    <location>
        <begin position="105"/>
        <end position="249"/>
    </location>
</feature>
<dbReference type="eggNOG" id="COG0835">
    <property type="taxonomic scope" value="Bacteria"/>
</dbReference>
<evidence type="ECO:0000259" key="5">
    <source>
        <dbReference type="PROSITE" id="PS50851"/>
    </source>
</evidence>
<evidence type="ECO:0000256" key="3">
    <source>
        <dbReference type="ARBA" id="ARBA00022490"/>
    </source>
</evidence>
<name>A0A0M2PTT1_PROHO</name>
<reference evidence="6" key="1">
    <citation type="submission" date="2012-04" db="EMBL/GenBank/DDBJ databases">
        <authorList>
            <person name="Borisov I.G."/>
            <person name="Ivanikova N.V."/>
            <person name="Pinevich A.V."/>
        </authorList>
    </citation>
    <scope>NUCLEOTIDE SEQUENCE [LARGE SCALE GENOMIC DNA]</scope>
    <source>
        <strain evidence="6">CALU 1027</strain>
    </source>
</reference>
<dbReference type="GO" id="GO:0007165">
    <property type="term" value="P:signal transduction"/>
    <property type="evidence" value="ECO:0007669"/>
    <property type="project" value="InterPro"/>
</dbReference>
<feature type="compositionally biased region" description="Polar residues" evidence="4">
    <location>
        <begin position="76"/>
        <end position="100"/>
    </location>
</feature>
<evidence type="ECO:0000313" key="7">
    <source>
        <dbReference type="Proteomes" id="UP000034681"/>
    </source>
</evidence>
<dbReference type="Pfam" id="PF01584">
    <property type="entry name" value="CheW"/>
    <property type="match status" value="1"/>
</dbReference>
<proteinExistence type="predicted"/>
<dbReference type="SUPFAM" id="SSF50341">
    <property type="entry name" value="CheW-like"/>
    <property type="match status" value="1"/>
</dbReference>
<dbReference type="Proteomes" id="UP000034681">
    <property type="component" value="Unassembled WGS sequence"/>
</dbReference>
<sequence length="252" mass="27503">MEAGLQDCWNHIGVMGDHSCPLLVEAIHCQNCGVYGAAGRSLLQRVAPPGYVEEWIQILADGPESPELGESRTEYGGTQQNRAQLSRIQPSGTQPSRAMEKSSSLQSLILFRLGEECLACPVHLLQLVTTPTPIHRIPHRQNPAFLGLVNVRGELLLCVSLRVLLGIAPAHPEPGHGQPRWIVMGTTAQPWVVPVDEIYGIDRVAIQTLEEPPIVLGQETAAYSQGMIQWQGRRVNVLAGDRLLANLQVALT</sequence>
<evidence type="ECO:0000256" key="2">
    <source>
        <dbReference type="ARBA" id="ARBA00021483"/>
    </source>
</evidence>
<dbReference type="Gene3D" id="2.40.50.180">
    <property type="entry name" value="CheA-289, Domain 4"/>
    <property type="match status" value="1"/>
</dbReference>
<comment type="subcellular location">
    <subcellularLocation>
        <location evidence="1">Cytoplasm</location>
    </subcellularLocation>
</comment>
<dbReference type="AlphaFoldDB" id="A0A0M2PTT1"/>
<gene>
    <name evidence="6" type="ORF">PROH_12650</name>
</gene>
<comment type="caution">
    <text evidence="6">The sequence shown here is derived from an EMBL/GenBank/DDBJ whole genome shotgun (WGS) entry which is preliminary data.</text>
</comment>
<protein>
    <recommendedName>
        <fullName evidence="2">Chemotaxis protein CheW</fullName>
    </recommendedName>
</protein>
<dbReference type="InterPro" id="IPR039315">
    <property type="entry name" value="CheW"/>
</dbReference>
<dbReference type="SMART" id="SM00260">
    <property type="entry name" value="CheW"/>
    <property type="match status" value="1"/>
</dbReference>